<dbReference type="InterPro" id="IPR036188">
    <property type="entry name" value="FAD/NAD-bd_sf"/>
</dbReference>
<dbReference type="GO" id="GO:0002098">
    <property type="term" value="P:tRNA wobble uridine modification"/>
    <property type="evidence" value="ECO:0007669"/>
    <property type="project" value="InterPro"/>
</dbReference>
<gene>
    <name evidence="11" type="primary">mnmG</name>
    <name evidence="11" type="synonym">gidA</name>
    <name evidence="13" type="ORF">SAMN00777080_1062</name>
</gene>
<dbReference type="Proteomes" id="UP000192333">
    <property type="component" value="Chromosome I"/>
</dbReference>
<dbReference type="InterPro" id="IPR047001">
    <property type="entry name" value="MnmG_C_subdom"/>
</dbReference>
<dbReference type="Gene3D" id="1.10.10.1800">
    <property type="entry name" value="tRNA uridine 5-carboxymethylaminomethyl modification enzyme MnmG/GidA"/>
    <property type="match status" value="1"/>
</dbReference>
<comment type="function">
    <text evidence="2 11">NAD-binding protein involved in the addition of a carboxymethylaminomethyl (cmnm) group at the wobble position (U34) of certain tRNAs, forming tRNA-cmnm(5)s(2)U34.</text>
</comment>
<dbReference type="FunFam" id="3.50.50.60:FF:000002">
    <property type="entry name" value="tRNA uridine 5-carboxymethylaminomethyl modification enzyme MnmG"/>
    <property type="match status" value="1"/>
</dbReference>
<keyword evidence="7 11" id="KW-0274">FAD</keyword>
<reference evidence="14" key="1">
    <citation type="submission" date="2017-04" db="EMBL/GenBank/DDBJ databases">
        <authorList>
            <person name="Varghese N."/>
            <person name="Submissions S."/>
        </authorList>
    </citation>
    <scope>NUCLEOTIDE SEQUENCE [LARGE SCALE GENOMIC DNA]</scope>
    <source>
        <strain evidence="14">DSM 16537</strain>
    </source>
</reference>
<keyword evidence="8 11" id="KW-0520">NAD</keyword>
<dbReference type="InterPro" id="IPR026904">
    <property type="entry name" value="MnmG_C"/>
</dbReference>
<evidence type="ECO:0000256" key="9">
    <source>
        <dbReference type="ARBA" id="ARBA00025948"/>
    </source>
</evidence>
<dbReference type="InterPro" id="IPR049312">
    <property type="entry name" value="GIDA_C_N"/>
</dbReference>
<dbReference type="GO" id="GO:0050660">
    <property type="term" value="F:flavin adenine dinucleotide binding"/>
    <property type="evidence" value="ECO:0007669"/>
    <property type="project" value="UniProtKB-UniRule"/>
</dbReference>
<evidence type="ECO:0000256" key="4">
    <source>
        <dbReference type="ARBA" id="ARBA00020461"/>
    </source>
</evidence>
<dbReference type="OrthoDB" id="9815560at2"/>
<protein>
    <recommendedName>
        <fullName evidence="4 11">tRNA uridine 5-carboxymethylaminomethyl modification enzyme MnmG</fullName>
    </recommendedName>
    <alternativeName>
        <fullName evidence="10 11">Glucose-inhibited division protein A</fullName>
    </alternativeName>
</protein>
<dbReference type="InterPro" id="IPR040131">
    <property type="entry name" value="MnmG_N"/>
</dbReference>
<dbReference type="PROSITE" id="PS01280">
    <property type="entry name" value="GIDA_1"/>
    <property type="match status" value="1"/>
</dbReference>
<comment type="caution">
    <text evidence="11">Lacks conserved residue(s) required for the propagation of feature annotation.</text>
</comment>
<dbReference type="FunFam" id="1.10.150.570:FF:000001">
    <property type="entry name" value="tRNA uridine 5-carboxymethylaminomethyl modification enzyme MnmG"/>
    <property type="match status" value="1"/>
</dbReference>
<evidence type="ECO:0000313" key="14">
    <source>
        <dbReference type="Proteomes" id="UP000192333"/>
    </source>
</evidence>
<dbReference type="PANTHER" id="PTHR11806">
    <property type="entry name" value="GLUCOSE INHIBITED DIVISION PROTEIN A"/>
    <property type="match status" value="1"/>
</dbReference>
<dbReference type="AlphaFoldDB" id="A0A1W2H1L0"/>
<evidence type="ECO:0000256" key="10">
    <source>
        <dbReference type="ARBA" id="ARBA00031800"/>
    </source>
</evidence>
<keyword evidence="14" id="KW-1185">Reference proteome</keyword>
<evidence type="ECO:0000256" key="7">
    <source>
        <dbReference type="ARBA" id="ARBA00022827"/>
    </source>
</evidence>
<keyword evidence="6 11" id="KW-0819">tRNA processing</keyword>
<keyword evidence="11" id="KW-0963">Cytoplasm</keyword>
<evidence type="ECO:0000256" key="6">
    <source>
        <dbReference type="ARBA" id="ARBA00022694"/>
    </source>
</evidence>
<dbReference type="InterPro" id="IPR044920">
    <property type="entry name" value="MnmG_C_subdom_sf"/>
</dbReference>
<dbReference type="SMART" id="SM01228">
    <property type="entry name" value="GIDA_assoc_3"/>
    <property type="match status" value="1"/>
</dbReference>
<feature type="binding site" evidence="11">
    <location>
        <begin position="11"/>
        <end position="16"/>
    </location>
    <ligand>
        <name>FAD</name>
        <dbReference type="ChEBI" id="CHEBI:57692"/>
    </ligand>
</feature>
<dbReference type="HAMAP" id="MF_00129">
    <property type="entry name" value="MnmG_GidA"/>
    <property type="match status" value="1"/>
</dbReference>
<sequence>MFPIYDVIVVGAGHAGCEAANAAAKMGSKVLLCTMNMNTIAQMSCNPAMGGVAKGQIVREIDALGGMSGIISDKSMIQFRMLNRSKGPAMWSPRSQNDRMRFAEEWRLALEANPNVDFWQEMISGLIVKNNCVKGVRTGIGLEIYSKSVVLTNGTFLNGLIHIGEKQFGGGRTGEAAAKGITEQLVQLGFEAGRMKTGTPPRVDGRSLDYTKMEVQYGDEHPEKFSYSDETQPLKEQRTCWITYTNKEVHQTLETGFDRSPMFNGRIQGLGPRYCPSIEDKINRFAERERHQIFVEPEGWNTVEIYVNGFSTSLPEDVQYAALRKIEGFENAKMFRPGYAIEYDYFPPTQLRLTLETQLIENLYFAGQINGTTGYEEAASQGLVAGINASRKVHDKEPFLLKRSDAYIGVLIDDLINKGTEEPYRMFTSRAEFRLLLRQDNADLRLTQIGHQLGLADDQRLEKMLDKKSDTAKLINDLKQKKLSPDIINEGLEEFDTATIKEKISIEKLLKRPHLGLSKIIELDKDLKIYLSKYNKDVLEQAEIQIKYESYIEKEQQMVEKINNMENYKIPIAFDYLAIPALSAEGKQKLNKVKPETLGQASRISGVSPADLSILTVYLGR</sequence>
<organism evidence="13 14">
    <name type="scientific">Aquiflexum balticum DSM 16537</name>
    <dbReference type="NCBI Taxonomy" id="758820"/>
    <lineage>
        <taxon>Bacteria</taxon>
        <taxon>Pseudomonadati</taxon>
        <taxon>Bacteroidota</taxon>
        <taxon>Cytophagia</taxon>
        <taxon>Cytophagales</taxon>
        <taxon>Cyclobacteriaceae</taxon>
        <taxon>Aquiflexum</taxon>
    </lineage>
</organism>
<dbReference type="EMBL" id="LT838813">
    <property type="protein sequence ID" value="SMD42508.1"/>
    <property type="molecule type" value="Genomic_DNA"/>
</dbReference>
<dbReference type="PROSITE" id="PS01281">
    <property type="entry name" value="GIDA_2"/>
    <property type="match status" value="1"/>
</dbReference>
<dbReference type="RefSeq" id="WP_084119305.1">
    <property type="nucleotide sequence ID" value="NZ_LT838813.1"/>
</dbReference>
<comment type="subcellular location">
    <subcellularLocation>
        <location evidence="11">Cytoplasm</location>
    </subcellularLocation>
</comment>
<evidence type="ECO:0000259" key="12">
    <source>
        <dbReference type="SMART" id="SM01228"/>
    </source>
</evidence>
<evidence type="ECO:0000256" key="8">
    <source>
        <dbReference type="ARBA" id="ARBA00023027"/>
    </source>
</evidence>
<evidence type="ECO:0000313" key="13">
    <source>
        <dbReference type="EMBL" id="SMD42508.1"/>
    </source>
</evidence>
<dbReference type="GO" id="GO:0005829">
    <property type="term" value="C:cytosol"/>
    <property type="evidence" value="ECO:0007669"/>
    <property type="project" value="TreeGrafter"/>
</dbReference>
<dbReference type="Gene3D" id="3.50.50.60">
    <property type="entry name" value="FAD/NAD(P)-binding domain"/>
    <property type="match status" value="2"/>
</dbReference>
<evidence type="ECO:0000256" key="1">
    <source>
        <dbReference type="ARBA" id="ARBA00001974"/>
    </source>
</evidence>
<dbReference type="PANTHER" id="PTHR11806:SF0">
    <property type="entry name" value="PROTEIN MTO1 HOMOLOG, MITOCHONDRIAL"/>
    <property type="match status" value="1"/>
</dbReference>
<proteinExistence type="inferred from homology"/>
<dbReference type="Pfam" id="PF01134">
    <property type="entry name" value="GIDA"/>
    <property type="match status" value="1"/>
</dbReference>
<evidence type="ECO:0000256" key="5">
    <source>
        <dbReference type="ARBA" id="ARBA00022630"/>
    </source>
</evidence>
<feature type="binding site" evidence="11">
    <location>
        <begin position="271"/>
        <end position="285"/>
    </location>
    <ligand>
        <name>NAD(+)</name>
        <dbReference type="ChEBI" id="CHEBI:57540"/>
    </ligand>
</feature>
<comment type="similarity">
    <text evidence="3 11">Belongs to the MnmG family.</text>
</comment>
<dbReference type="InterPro" id="IPR004416">
    <property type="entry name" value="MnmG"/>
</dbReference>
<comment type="subunit">
    <text evidence="9 11">Homodimer. Heterotetramer of two MnmE and two MnmG subunits.</text>
</comment>
<evidence type="ECO:0000256" key="3">
    <source>
        <dbReference type="ARBA" id="ARBA00007653"/>
    </source>
</evidence>
<dbReference type="GO" id="GO:0030488">
    <property type="term" value="P:tRNA methylation"/>
    <property type="evidence" value="ECO:0007669"/>
    <property type="project" value="TreeGrafter"/>
</dbReference>
<dbReference type="NCBIfam" id="TIGR00136">
    <property type="entry name" value="mnmG_gidA"/>
    <property type="match status" value="1"/>
</dbReference>
<dbReference type="Pfam" id="PF13932">
    <property type="entry name" value="SAM_GIDA_C"/>
    <property type="match status" value="1"/>
</dbReference>
<dbReference type="Gene3D" id="1.10.150.570">
    <property type="entry name" value="GidA associated domain, C-terminal subdomain"/>
    <property type="match status" value="1"/>
</dbReference>
<dbReference type="InterPro" id="IPR002218">
    <property type="entry name" value="MnmG-rel"/>
</dbReference>
<feature type="domain" description="tRNA uridine 5-carboxymethylaminomethyl modification enzyme C-terminal subdomain" evidence="12">
    <location>
        <begin position="546"/>
        <end position="617"/>
    </location>
</feature>
<dbReference type="STRING" id="758820.SAMN00777080_1062"/>
<accession>A0A1W2H1L0</accession>
<dbReference type="SUPFAM" id="SSF51905">
    <property type="entry name" value="FAD/NAD(P)-binding domain"/>
    <property type="match status" value="1"/>
</dbReference>
<name>A0A1W2H1L0_9BACT</name>
<evidence type="ECO:0000256" key="11">
    <source>
        <dbReference type="HAMAP-Rule" id="MF_00129"/>
    </source>
</evidence>
<comment type="cofactor">
    <cofactor evidence="1 11">
        <name>FAD</name>
        <dbReference type="ChEBI" id="CHEBI:57692"/>
    </cofactor>
</comment>
<dbReference type="InterPro" id="IPR020595">
    <property type="entry name" value="MnmG-rel_CS"/>
</dbReference>
<evidence type="ECO:0000256" key="2">
    <source>
        <dbReference type="ARBA" id="ARBA00003717"/>
    </source>
</evidence>
<dbReference type="Pfam" id="PF21680">
    <property type="entry name" value="GIDA_C_1st"/>
    <property type="match status" value="1"/>
</dbReference>
<keyword evidence="5 11" id="KW-0285">Flavoprotein</keyword>